<dbReference type="RefSeq" id="WP_006057935.1">
    <property type="nucleotide sequence ID" value="NZ_CABJCV010000007.1"/>
</dbReference>
<organism evidence="3 4">
    <name type="scientific">Holdemania filiformis</name>
    <dbReference type="NCBI Taxonomy" id="61171"/>
    <lineage>
        <taxon>Bacteria</taxon>
        <taxon>Bacillati</taxon>
        <taxon>Bacillota</taxon>
        <taxon>Erysipelotrichia</taxon>
        <taxon>Erysipelotrichales</taxon>
        <taxon>Erysipelotrichaceae</taxon>
        <taxon>Holdemania</taxon>
    </lineage>
</organism>
<dbReference type="InterPro" id="IPR011055">
    <property type="entry name" value="Dup_hybrid_motif"/>
</dbReference>
<name>A0A412G372_9FIRM</name>
<dbReference type="Proteomes" id="UP000284178">
    <property type="component" value="Unassembled WGS sequence"/>
</dbReference>
<accession>A0A412G372</accession>
<sequence length="212" mass="23109">MYMYEKKSTKGKATAVILMTMILILISGFFIANSTLFNNKPVLPVNQPDAVASLHIPVVLPADETVAAPFAINAKEVLHFFDKTKSEDVLSQAVTEFEGVYRPNQGLDYAYDGKVFEATAMLGGTVTEVKEDAMFGKSVTVKTGEDLEITYQSLSQVSVKKDQVVNQNDVLGLAGENIYNKDLGIHLHVVVQKDGKLIDPATVIGMKPAEIK</sequence>
<evidence type="ECO:0000259" key="2">
    <source>
        <dbReference type="Pfam" id="PF01551"/>
    </source>
</evidence>
<keyword evidence="1" id="KW-0812">Transmembrane</keyword>
<keyword evidence="1" id="KW-1133">Transmembrane helix</keyword>
<dbReference type="AlphaFoldDB" id="A0A412G372"/>
<comment type="caution">
    <text evidence="3">The sequence shown here is derived from an EMBL/GenBank/DDBJ whole genome shotgun (WGS) entry which is preliminary data.</text>
</comment>
<gene>
    <name evidence="3" type="ORF">DWY25_07255</name>
</gene>
<dbReference type="CDD" id="cd12797">
    <property type="entry name" value="M23_peptidase"/>
    <property type="match status" value="1"/>
</dbReference>
<dbReference type="InterPro" id="IPR016047">
    <property type="entry name" value="M23ase_b-sheet_dom"/>
</dbReference>
<dbReference type="GeneID" id="83015201"/>
<proteinExistence type="predicted"/>
<dbReference type="Gene3D" id="2.70.70.10">
    <property type="entry name" value="Glucose Permease (Domain IIA)"/>
    <property type="match status" value="1"/>
</dbReference>
<keyword evidence="4" id="KW-1185">Reference proteome</keyword>
<feature type="transmembrane region" description="Helical" evidence="1">
    <location>
        <begin position="12"/>
        <end position="32"/>
    </location>
</feature>
<protein>
    <submittedName>
        <fullName evidence="3">M23 family peptidase</fullName>
    </submittedName>
</protein>
<keyword evidence="1" id="KW-0472">Membrane</keyword>
<dbReference type="SUPFAM" id="SSF51261">
    <property type="entry name" value="Duplicated hybrid motif"/>
    <property type="match status" value="1"/>
</dbReference>
<dbReference type="GO" id="GO:0004222">
    <property type="term" value="F:metalloendopeptidase activity"/>
    <property type="evidence" value="ECO:0007669"/>
    <property type="project" value="TreeGrafter"/>
</dbReference>
<feature type="domain" description="M23ase beta-sheet core" evidence="2">
    <location>
        <begin position="103"/>
        <end position="200"/>
    </location>
</feature>
<reference evidence="3 4" key="1">
    <citation type="submission" date="2018-08" db="EMBL/GenBank/DDBJ databases">
        <title>A genome reference for cultivated species of the human gut microbiota.</title>
        <authorList>
            <person name="Zou Y."/>
            <person name="Xue W."/>
            <person name="Luo G."/>
        </authorList>
    </citation>
    <scope>NUCLEOTIDE SEQUENCE [LARGE SCALE GENOMIC DNA]</scope>
    <source>
        <strain evidence="3 4">AF24-29</strain>
    </source>
</reference>
<dbReference type="InterPro" id="IPR050570">
    <property type="entry name" value="Cell_wall_metabolism_enzyme"/>
</dbReference>
<dbReference type="PANTHER" id="PTHR21666:SF291">
    <property type="entry name" value="STAGE II SPORULATION PROTEIN Q"/>
    <property type="match status" value="1"/>
</dbReference>
<evidence type="ECO:0000256" key="1">
    <source>
        <dbReference type="SAM" id="Phobius"/>
    </source>
</evidence>
<evidence type="ECO:0000313" key="3">
    <source>
        <dbReference type="EMBL" id="RGR74878.1"/>
    </source>
</evidence>
<dbReference type="EMBL" id="QRUP01000007">
    <property type="protein sequence ID" value="RGR74878.1"/>
    <property type="molecule type" value="Genomic_DNA"/>
</dbReference>
<dbReference type="Pfam" id="PF01551">
    <property type="entry name" value="Peptidase_M23"/>
    <property type="match status" value="1"/>
</dbReference>
<dbReference type="PANTHER" id="PTHR21666">
    <property type="entry name" value="PEPTIDASE-RELATED"/>
    <property type="match status" value="1"/>
</dbReference>
<evidence type="ECO:0000313" key="4">
    <source>
        <dbReference type="Proteomes" id="UP000284178"/>
    </source>
</evidence>